<dbReference type="RefSeq" id="WP_311368012.1">
    <property type="nucleotide sequence ID" value="NZ_JAVRHX010000001.1"/>
</dbReference>
<gene>
    <name evidence="1" type="ORF">RM552_06790</name>
</gene>
<sequence>MLKLSHRFLKTSDLDGKTVSYSAGMTNGSLTLLPTPNQSDESKIFLLMKKIDDDKYIELKIKISEDKYMFFSAVLFCIEEGKKLDPIVAENTTIWLDSIFNRMLELSITK</sequence>
<protein>
    <submittedName>
        <fullName evidence="1">Uncharacterized protein</fullName>
    </submittedName>
</protein>
<evidence type="ECO:0000313" key="1">
    <source>
        <dbReference type="EMBL" id="MDT0594545.1"/>
    </source>
</evidence>
<proteinExistence type="predicted"/>
<comment type="caution">
    <text evidence="1">The sequence shown here is derived from an EMBL/GenBank/DDBJ whole genome shotgun (WGS) entry which is preliminary data.</text>
</comment>
<name>A0ABU2ZQ58_9ALTE</name>
<reference evidence="1 2" key="1">
    <citation type="submission" date="2023-09" db="EMBL/GenBank/DDBJ databases">
        <authorList>
            <person name="Rey-Velasco X."/>
        </authorList>
    </citation>
    <scope>NUCLEOTIDE SEQUENCE [LARGE SCALE GENOMIC DNA]</scope>
    <source>
        <strain evidence="1 2">P117</strain>
    </source>
</reference>
<accession>A0ABU2ZQ58</accession>
<dbReference type="EMBL" id="JAVRHX010000001">
    <property type="protein sequence ID" value="MDT0594545.1"/>
    <property type="molecule type" value="Genomic_DNA"/>
</dbReference>
<keyword evidence="2" id="KW-1185">Reference proteome</keyword>
<evidence type="ECO:0000313" key="2">
    <source>
        <dbReference type="Proteomes" id="UP001253545"/>
    </source>
</evidence>
<dbReference type="Proteomes" id="UP001253545">
    <property type="component" value="Unassembled WGS sequence"/>
</dbReference>
<organism evidence="1 2">
    <name type="scientific">Glaciecola petra</name>
    <dbReference type="NCBI Taxonomy" id="3075602"/>
    <lineage>
        <taxon>Bacteria</taxon>
        <taxon>Pseudomonadati</taxon>
        <taxon>Pseudomonadota</taxon>
        <taxon>Gammaproteobacteria</taxon>
        <taxon>Alteromonadales</taxon>
        <taxon>Alteromonadaceae</taxon>
        <taxon>Glaciecola</taxon>
    </lineage>
</organism>